<dbReference type="Proteomes" id="UP000217473">
    <property type="component" value="Unassembled WGS sequence"/>
</dbReference>
<dbReference type="RefSeq" id="WP_096596149.1">
    <property type="nucleotide sequence ID" value="NZ_LR134263.1"/>
</dbReference>
<reference evidence="1 3" key="1">
    <citation type="journal article" date="2017" name="PLoS ONE">
        <title>Development of a real-time PCR for detection of Staphylococcus pseudintermedius using a novel automated comparison of whole-genome sequences.</title>
        <authorList>
            <person name="Verstappen K.M."/>
            <person name="Huijbregts L."/>
            <person name="Spaninks M."/>
            <person name="Wagenaar J.A."/>
            <person name="Fluit A.C."/>
            <person name="Duim B."/>
        </authorList>
    </citation>
    <scope>NUCLEOTIDE SEQUENCE [LARGE SCALE GENOMIC DNA]</scope>
    <source>
        <strain evidence="1 3">15S02591-1</strain>
    </source>
</reference>
<proteinExistence type="predicted"/>
<dbReference type="EMBL" id="MWUR01000002">
    <property type="protein sequence ID" value="PCF52216.1"/>
    <property type="molecule type" value="Genomic_DNA"/>
</dbReference>
<gene>
    <name evidence="1" type="ORF">B5C07_01880</name>
    <name evidence="2" type="ORF">CDL68_05215</name>
</gene>
<protein>
    <recommendedName>
        <fullName evidence="5">Phage protein</fullName>
    </recommendedName>
</protein>
<keyword evidence="4" id="KW-1185">Reference proteome</keyword>
<evidence type="ECO:0000313" key="3">
    <source>
        <dbReference type="Proteomes" id="UP000217473"/>
    </source>
</evidence>
<sequence>MKKILDYEKLDKMNAEIKEASKKIKAPDVEDAPYEYPDVPEGFDDLTDEEIRYLAFGVKPE</sequence>
<evidence type="ECO:0000313" key="4">
    <source>
        <dbReference type="Proteomes" id="UP000266198"/>
    </source>
</evidence>
<comment type="caution">
    <text evidence="1">The sequence shown here is derived from an EMBL/GenBank/DDBJ whole genome shotgun (WGS) entry which is preliminary data.</text>
</comment>
<name>A0AAX0QY37_9STAP</name>
<dbReference type="EMBL" id="NIPK01000007">
    <property type="protein sequence ID" value="RIZ54429.1"/>
    <property type="molecule type" value="Genomic_DNA"/>
</dbReference>
<evidence type="ECO:0000313" key="2">
    <source>
        <dbReference type="EMBL" id="RIZ54429.1"/>
    </source>
</evidence>
<evidence type="ECO:0008006" key="5">
    <source>
        <dbReference type="Google" id="ProtNLM"/>
    </source>
</evidence>
<dbReference type="AlphaFoldDB" id="A0AAX0QY37"/>
<evidence type="ECO:0000313" key="1">
    <source>
        <dbReference type="EMBL" id="PCF52216.1"/>
    </source>
</evidence>
<reference evidence="2 4" key="2">
    <citation type="submission" date="2017-06" db="EMBL/GenBank/DDBJ databases">
        <title>Identification of a new gene, sdsY, involved in staphylococcal internalization in non-professional phagocytic cells (NPPCs).</title>
        <authorList>
            <person name="Maali Y."/>
            <person name="Martins-Simoes P."/>
            <person name="Trouillet-Assant S."/>
            <person name="Laurent F."/>
            <person name="Diot A."/>
            <person name="Verhoeven P."/>
            <person name="Bouvard D."/>
            <person name="Vandenesch F."/>
            <person name="Bes M."/>
        </authorList>
    </citation>
    <scope>NUCLEOTIDE SEQUENCE [LARGE SCALE GENOMIC DNA]</scope>
    <source>
        <strain evidence="2 4">Heidy</strain>
    </source>
</reference>
<organism evidence="1 3">
    <name type="scientific">Staphylococcus delphini</name>
    <dbReference type="NCBI Taxonomy" id="53344"/>
    <lineage>
        <taxon>Bacteria</taxon>
        <taxon>Bacillati</taxon>
        <taxon>Bacillota</taxon>
        <taxon>Bacilli</taxon>
        <taxon>Bacillales</taxon>
        <taxon>Staphylococcaceae</taxon>
        <taxon>Staphylococcus</taxon>
        <taxon>Staphylococcus intermedius group</taxon>
    </lineage>
</organism>
<dbReference type="Proteomes" id="UP000266198">
    <property type="component" value="Unassembled WGS sequence"/>
</dbReference>
<accession>A0AAX0QY37</accession>